<feature type="transmembrane region" description="Helical" evidence="2">
    <location>
        <begin position="45"/>
        <end position="64"/>
    </location>
</feature>
<dbReference type="OrthoDB" id="3095950at2759"/>
<protein>
    <recommendedName>
        <fullName evidence="5">MARVEL domain-containing protein</fullName>
    </recommendedName>
</protein>
<evidence type="ECO:0008006" key="5">
    <source>
        <dbReference type="Google" id="ProtNLM"/>
    </source>
</evidence>
<name>A0A4Y7T1B3_COPMI</name>
<evidence type="ECO:0000256" key="1">
    <source>
        <dbReference type="SAM" id="MobiDB-lite"/>
    </source>
</evidence>
<comment type="caution">
    <text evidence="3">The sequence shown here is derived from an EMBL/GenBank/DDBJ whole genome shotgun (WGS) entry which is preliminary data.</text>
</comment>
<feature type="transmembrane region" description="Helical" evidence="2">
    <location>
        <begin position="146"/>
        <end position="167"/>
    </location>
</feature>
<accession>A0A4Y7T1B3</accession>
<feature type="transmembrane region" description="Helical" evidence="2">
    <location>
        <begin position="111"/>
        <end position="134"/>
    </location>
</feature>
<gene>
    <name evidence="3" type="ORF">FA13DRAFT_1794433</name>
</gene>
<sequence>MAPRTLQLSAQSSRSNSPVSESDKLLALPAFRSTNAHSASSRLRIPLLTSYALLFVASLTYLVISGYESLWRTSAYIGAISGLNAVFFSAVLLMTSWKVPHPLARPPSASLGARVCATLLGGCWAVSTAFVIAFAASNRNSPSRGWVLAELALSILAFLCVLFVMGLQFAQYSRWNADVGRLKYADHA</sequence>
<keyword evidence="2" id="KW-0812">Transmembrane</keyword>
<feature type="compositionally biased region" description="Polar residues" evidence="1">
    <location>
        <begin position="1"/>
        <end position="20"/>
    </location>
</feature>
<evidence type="ECO:0000313" key="3">
    <source>
        <dbReference type="EMBL" id="TEB27943.1"/>
    </source>
</evidence>
<dbReference type="EMBL" id="QPFP01000036">
    <property type="protein sequence ID" value="TEB27943.1"/>
    <property type="molecule type" value="Genomic_DNA"/>
</dbReference>
<evidence type="ECO:0000256" key="2">
    <source>
        <dbReference type="SAM" id="Phobius"/>
    </source>
</evidence>
<keyword evidence="2" id="KW-1133">Transmembrane helix</keyword>
<dbReference type="AlphaFoldDB" id="A0A4Y7T1B3"/>
<evidence type="ECO:0000313" key="4">
    <source>
        <dbReference type="Proteomes" id="UP000298030"/>
    </source>
</evidence>
<feature type="region of interest" description="Disordered" evidence="1">
    <location>
        <begin position="1"/>
        <end position="21"/>
    </location>
</feature>
<organism evidence="3 4">
    <name type="scientific">Coprinellus micaceus</name>
    <name type="common">Glistening ink-cap mushroom</name>
    <name type="synonym">Coprinus micaceus</name>
    <dbReference type="NCBI Taxonomy" id="71717"/>
    <lineage>
        <taxon>Eukaryota</taxon>
        <taxon>Fungi</taxon>
        <taxon>Dikarya</taxon>
        <taxon>Basidiomycota</taxon>
        <taxon>Agaricomycotina</taxon>
        <taxon>Agaricomycetes</taxon>
        <taxon>Agaricomycetidae</taxon>
        <taxon>Agaricales</taxon>
        <taxon>Agaricineae</taxon>
        <taxon>Psathyrellaceae</taxon>
        <taxon>Coprinellus</taxon>
    </lineage>
</organism>
<keyword evidence="4" id="KW-1185">Reference proteome</keyword>
<dbReference type="Proteomes" id="UP000298030">
    <property type="component" value="Unassembled WGS sequence"/>
</dbReference>
<keyword evidence="2" id="KW-0472">Membrane</keyword>
<feature type="transmembrane region" description="Helical" evidence="2">
    <location>
        <begin position="76"/>
        <end position="99"/>
    </location>
</feature>
<proteinExistence type="predicted"/>
<reference evidence="3 4" key="1">
    <citation type="journal article" date="2019" name="Nat. Ecol. Evol.">
        <title>Megaphylogeny resolves global patterns of mushroom evolution.</title>
        <authorList>
            <person name="Varga T."/>
            <person name="Krizsan K."/>
            <person name="Foldi C."/>
            <person name="Dima B."/>
            <person name="Sanchez-Garcia M."/>
            <person name="Sanchez-Ramirez S."/>
            <person name="Szollosi G.J."/>
            <person name="Szarkandi J.G."/>
            <person name="Papp V."/>
            <person name="Albert L."/>
            <person name="Andreopoulos W."/>
            <person name="Angelini C."/>
            <person name="Antonin V."/>
            <person name="Barry K.W."/>
            <person name="Bougher N.L."/>
            <person name="Buchanan P."/>
            <person name="Buyck B."/>
            <person name="Bense V."/>
            <person name="Catcheside P."/>
            <person name="Chovatia M."/>
            <person name="Cooper J."/>
            <person name="Damon W."/>
            <person name="Desjardin D."/>
            <person name="Finy P."/>
            <person name="Geml J."/>
            <person name="Haridas S."/>
            <person name="Hughes K."/>
            <person name="Justo A."/>
            <person name="Karasinski D."/>
            <person name="Kautmanova I."/>
            <person name="Kiss B."/>
            <person name="Kocsube S."/>
            <person name="Kotiranta H."/>
            <person name="LaButti K.M."/>
            <person name="Lechner B.E."/>
            <person name="Liimatainen K."/>
            <person name="Lipzen A."/>
            <person name="Lukacs Z."/>
            <person name="Mihaltcheva S."/>
            <person name="Morgado L.N."/>
            <person name="Niskanen T."/>
            <person name="Noordeloos M.E."/>
            <person name="Ohm R.A."/>
            <person name="Ortiz-Santana B."/>
            <person name="Ovrebo C."/>
            <person name="Racz N."/>
            <person name="Riley R."/>
            <person name="Savchenko A."/>
            <person name="Shiryaev A."/>
            <person name="Soop K."/>
            <person name="Spirin V."/>
            <person name="Szebenyi C."/>
            <person name="Tomsovsky M."/>
            <person name="Tulloss R.E."/>
            <person name="Uehling J."/>
            <person name="Grigoriev I.V."/>
            <person name="Vagvolgyi C."/>
            <person name="Papp T."/>
            <person name="Martin F.M."/>
            <person name="Miettinen O."/>
            <person name="Hibbett D.S."/>
            <person name="Nagy L.G."/>
        </authorList>
    </citation>
    <scope>NUCLEOTIDE SEQUENCE [LARGE SCALE GENOMIC DNA]</scope>
    <source>
        <strain evidence="3 4">FP101781</strain>
    </source>
</reference>